<organism evidence="2 3">
    <name type="scientific">Monoraphidium neglectum</name>
    <dbReference type="NCBI Taxonomy" id="145388"/>
    <lineage>
        <taxon>Eukaryota</taxon>
        <taxon>Viridiplantae</taxon>
        <taxon>Chlorophyta</taxon>
        <taxon>core chlorophytes</taxon>
        <taxon>Chlorophyceae</taxon>
        <taxon>CS clade</taxon>
        <taxon>Sphaeropleales</taxon>
        <taxon>Selenastraceae</taxon>
        <taxon>Monoraphidium</taxon>
    </lineage>
</organism>
<proteinExistence type="predicted"/>
<dbReference type="RefSeq" id="XP_013891177.1">
    <property type="nucleotide sequence ID" value="XM_014035723.1"/>
</dbReference>
<feature type="non-terminal residue" evidence="2">
    <location>
        <position position="121"/>
    </location>
</feature>
<evidence type="ECO:0000313" key="3">
    <source>
        <dbReference type="Proteomes" id="UP000054498"/>
    </source>
</evidence>
<evidence type="ECO:0000256" key="1">
    <source>
        <dbReference type="SAM" id="MobiDB-lite"/>
    </source>
</evidence>
<name>A0A0D2IW70_9CHLO</name>
<protein>
    <submittedName>
        <fullName evidence="2">Uncharacterized protein</fullName>
    </submittedName>
</protein>
<feature type="region of interest" description="Disordered" evidence="1">
    <location>
        <begin position="78"/>
        <end position="99"/>
    </location>
</feature>
<dbReference type="EMBL" id="KK105904">
    <property type="protein sequence ID" value="KIY92157.1"/>
    <property type="molecule type" value="Genomic_DNA"/>
</dbReference>
<accession>A0A0D2IW70</accession>
<evidence type="ECO:0000313" key="2">
    <source>
        <dbReference type="EMBL" id="KIY92157.1"/>
    </source>
</evidence>
<dbReference type="AlphaFoldDB" id="A0A0D2IW70"/>
<reference evidence="2 3" key="1">
    <citation type="journal article" date="2013" name="BMC Genomics">
        <title>Reconstruction of the lipid metabolism for the microalga Monoraphidium neglectum from its genome sequence reveals characteristics suitable for biofuel production.</title>
        <authorList>
            <person name="Bogen C."/>
            <person name="Al-Dilaimi A."/>
            <person name="Albersmeier A."/>
            <person name="Wichmann J."/>
            <person name="Grundmann M."/>
            <person name="Rupp O."/>
            <person name="Lauersen K.J."/>
            <person name="Blifernez-Klassen O."/>
            <person name="Kalinowski J."/>
            <person name="Goesmann A."/>
            <person name="Mussgnug J.H."/>
            <person name="Kruse O."/>
        </authorList>
    </citation>
    <scope>NUCLEOTIDE SEQUENCE [LARGE SCALE GENOMIC DNA]</scope>
    <source>
        <strain evidence="2 3">SAG 48.87</strain>
    </source>
</reference>
<gene>
    <name evidence="2" type="ORF">MNEG_15807</name>
</gene>
<keyword evidence="3" id="KW-1185">Reference proteome</keyword>
<sequence>MRSLRALVRWHSACQLGGPLVPEVPCAAAEVLSVSALPSGAWRTAAPALLQAWRISSGPSSGVGGGWQQAAAYSGHSDVKRAASDGGSGSGSTSAEPLGFVRGGFKVEDFPPERIRNFSIV</sequence>
<dbReference type="Proteomes" id="UP000054498">
    <property type="component" value="Unassembled WGS sequence"/>
</dbReference>
<dbReference type="KEGG" id="mng:MNEG_15807"/>
<dbReference type="GeneID" id="25733505"/>